<dbReference type="Gene3D" id="1.20.5.300">
    <property type="match status" value="1"/>
</dbReference>
<feature type="region of interest" description="Disordered" evidence="2">
    <location>
        <begin position="57"/>
        <end position="78"/>
    </location>
</feature>
<dbReference type="PANTHER" id="PTHR36508:SF1">
    <property type="entry name" value="PROTEIN SLYX"/>
    <property type="match status" value="1"/>
</dbReference>
<dbReference type="Pfam" id="PF04102">
    <property type="entry name" value="SlyX"/>
    <property type="match status" value="1"/>
</dbReference>
<dbReference type="InterPro" id="IPR007236">
    <property type="entry name" value="SlyX"/>
</dbReference>
<keyword evidence="1" id="KW-0175">Coiled coil</keyword>
<evidence type="ECO:0000313" key="4">
    <source>
        <dbReference type="Proteomes" id="UP001379945"/>
    </source>
</evidence>
<evidence type="ECO:0000256" key="2">
    <source>
        <dbReference type="SAM" id="MobiDB-lite"/>
    </source>
</evidence>
<gene>
    <name evidence="3" type="ORF">AACH00_17810</name>
</gene>
<dbReference type="EMBL" id="JBBUTI010000014">
    <property type="protein sequence ID" value="MEK8048213.1"/>
    <property type="molecule type" value="Genomic_DNA"/>
</dbReference>
<sequence>MHDTDPADPGRIDARLTDLEIKASYTDDLLETLNQIIVRQQAQIDLLAREVLQLRQQAPDSGGGAAFRSLRDELPPHY</sequence>
<accession>A0ABU9C8Y6</accession>
<proteinExistence type="predicted"/>
<evidence type="ECO:0000256" key="1">
    <source>
        <dbReference type="SAM" id="Coils"/>
    </source>
</evidence>
<reference evidence="3 4" key="1">
    <citation type="submission" date="2024-04" db="EMBL/GenBank/DDBJ databases">
        <title>Novel species of the genus Ideonella isolated from streams.</title>
        <authorList>
            <person name="Lu H."/>
        </authorList>
    </citation>
    <scope>NUCLEOTIDE SEQUENCE [LARGE SCALE GENOMIC DNA]</scope>
    <source>
        <strain evidence="3 4">LYT19W</strain>
    </source>
</reference>
<keyword evidence="4" id="KW-1185">Reference proteome</keyword>
<protein>
    <submittedName>
        <fullName evidence="3">SlyX family protein</fullName>
    </submittedName>
</protein>
<organism evidence="3 4">
    <name type="scientific">Ideonella margarita</name>
    <dbReference type="NCBI Taxonomy" id="2984191"/>
    <lineage>
        <taxon>Bacteria</taxon>
        <taxon>Pseudomonadati</taxon>
        <taxon>Pseudomonadota</taxon>
        <taxon>Betaproteobacteria</taxon>
        <taxon>Burkholderiales</taxon>
        <taxon>Sphaerotilaceae</taxon>
        <taxon>Ideonella</taxon>
    </lineage>
</organism>
<comment type="caution">
    <text evidence="3">The sequence shown here is derived from an EMBL/GenBank/DDBJ whole genome shotgun (WGS) entry which is preliminary data.</text>
</comment>
<dbReference type="Proteomes" id="UP001379945">
    <property type="component" value="Unassembled WGS sequence"/>
</dbReference>
<dbReference type="PANTHER" id="PTHR36508">
    <property type="entry name" value="PROTEIN SLYX"/>
    <property type="match status" value="1"/>
</dbReference>
<feature type="coiled-coil region" evidence="1">
    <location>
        <begin position="30"/>
        <end position="57"/>
    </location>
</feature>
<name>A0ABU9C8Y6_9BURK</name>
<feature type="compositionally biased region" description="Basic and acidic residues" evidence="2">
    <location>
        <begin position="69"/>
        <end position="78"/>
    </location>
</feature>
<evidence type="ECO:0000313" key="3">
    <source>
        <dbReference type="EMBL" id="MEK8048213.1"/>
    </source>
</evidence>
<dbReference type="RefSeq" id="WP_341400521.1">
    <property type="nucleotide sequence ID" value="NZ_JBBUTI010000014.1"/>
</dbReference>